<dbReference type="GO" id="GO:0005634">
    <property type="term" value="C:nucleus"/>
    <property type="evidence" value="ECO:0007669"/>
    <property type="project" value="UniProtKB-SubCell"/>
</dbReference>
<evidence type="ECO:0000256" key="3">
    <source>
        <dbReference type="ARBA" id="ARBA00022833"/>
    </source>
</evidence>
<dbReference type="SUPFAM" id="SSF57850">
    <property type="entry name" value="RING/U-box"/>
    <property type="match status" value="1"/>
</dbReference>
<dbReference type="InterPro" id="IPR017907">
    <property type="entry name" value="Znf_RING_CS"/>
</dbReference>
<dbReference type="AlphaFoldDB" id="A0AAD9FSP4"/>
<dbReference type="PANTHER" id="PTHR13063">
    <property type="entry name" value="ENOS INTERACTING PROTEIN"/>
    <property type="match status" value="1"/>
</dbReference>
<evidence type="ECO:0000256" key="5">
    <source>
        <dbReference type="SAM" id="MobiDB-lite"/>
    </source>
</evidence>
<reference evidence="6" key="1">
    <citation type="submission" date="2023-02" db="EMBL/GenBank/DDBJ databases">
        <title>Identification and recombinant expression of a fungal hydrolase from Papiliotrema laurentii that hydrolyzes apple cutin and clears colloidal polyester polyurethane.</title>
        <authorList>
            <consortium name="DOE Joint Genome Institute"/>
            <person name="Roman V.A."/>
            <person name="Bojanowski C."/>
            <person name="Crable B.R."/>
            <person name="Wagner D.N."/>
            <person name="Hung C.S."/>
            <person name="Nadeau L.J."/>
            <person name="Schratz L."/>
            <person name="Haridas S."/>
            <person name="Pangilinan J."/>
            <person name="Lipzen A."/>
            <person name="Na H."/>
            <person name="Yan M."/>
            <person name="Ng V."/>
            <person name="Grigoriev I.V."/>
            <person name="Spatafora J.W."/>
            <person name="Barlow D."/>
            <person name="Biffinger J."/>
            <person name="Kelley-Loughnane N."/>
            <person name="Varaljay V.A."/>
            <person name="Crookes-Goodson W.J."/>
        </authorList>
    </citation>
    <scope>NUCLEOTIDE SEQUENCE</scope>
    <source>
        <strain evidence="6">5307AH</strain>
    </source>
</reference>
<keyword evidence="4" id="KW-0539">Nucleus</keyword>
<organism evidence="6 7">
    <name type="scientific">Papiliotrema laurentii</name>
    <name type="common">Cryptococcus laurentii</name>
    <dbReference type="NCBI Taxonomy" id="5418"/>
    <lineage>
        <taxon>Eukaryota</taxon>
        <taxon>Fungi</taxon>
        <taxon>Dikarya</taxon>
        <taxon>Basidiomycota</taxon>
        <taxon>Agaricomycotina</taxon>
        <taxon>Tremellomycetes</taxon>
        <taxon>Tremellales</taxon>
        <taxon>Rhynchogastremaceae</taxon>
        <taxon>Papiliotrema</taxon>
    </lineage>
</organism>
<dbReference type="InterPro" id="IPR013083">
    <property type="entry name" value="Znf_RING/FYVE/PHD"/>
</dbReference>
<keyword evidence="2" id="KW-0863">Zinc-finger</keyword>
<dbReference type="InterPro" id="IPR016818">
    <property type="entry name" value="NOSIP"/>
</dbReference>
<evidence type="ECO:0000256" key="1">
    <source>
        <dbReference type="ARBA" id="ARBA00022723"/>
    </source>
</evidence>
<proteinExistence type="inferred from homology"/>
<evidence type="ECO:0000256" key="2">
    <source>
        <dbReference type="ARBA" id="ARBA00022771"/>
    </source>
</evidence>
<comment type="caution">
    <text evidence="6">The sequence shown here is derived from an EMBL/GenBank/DDBJ whole genome shotgun (WGS) entry which is preliminary data.</text>
</comment>
<keyword evidence="7" id="KW-1185">Reference proteome</keyword>
<dbReference type="Proteomes" id="UP001182556">
    <property type="component" value="Unassembled WGS sequence"/>
</dbReference>
<comment type="subcellular location">
    <subcellularLocation>
        <location evidence="4">Nucleus</location>
    </subcellularLocation>
</comment>
<keyword evidence="1" id="KW-0479">Metal-binding</keyword>
<dbReference type="GO" id="GO:0008270">
    <property type="term" value="F:zinc ion binding"/>
    <property type="evidence" value="ECO:0007669"/>
    <property type="project" value="UniProtKB-KW"/>
</dbReference>
<feature type="region of interest" description="Disordered" evidence="5">
    <location>
        <begin position="248"/>
        <end position="281"/>
    </location>
</feature>
<sequence>MVRSHAKTNTTQANLTYYERSLLRKETAAKRLGGDSFKPLDHCYLCLSRLNDPVACSHGHLFCRECAISNLITQKAGIESAKRELEAWGQREERERAEARQRARERVITDFERGMGLSGGGTGIRIGEREISNGSGGSLGKVGEGEKETIESLASQAEEKAMRAIEAEQQEARKSKLAAFWLPSLAPEGRLTPIKDVKLETVCQAGTHPHPISRKTLLPVILHYPTPKSTTPTCPSCTKELSNASSSILLSSRKPAVPASDETKTNGEADEPPAKKKKKGKKDEAPFVCGHVVCKTCAETIVKPSGRCCVCEAEVDEAGRIPVGKEGTGFAAAGGAEVKPDRIAFRV</sequence>
<comment type="similarity">
    <text evidence="4">Belongs to the NOSIP family.</text>
</comment>
<evidence type="ECO:0000256" key="4">
    <source>
        <dbReference type="PIRNR" id="PIRNR023577"/>
    </source>
</evidence>
<evidence type="ECO:0000313" key="6">
    <source>
        <dbReference type="EMBL" id="KAK1925347.1"/>
    </source>
</evidence>
<dbReference type="EMBL" id="JAODAN010000003">
    <property type="protein sequence ID" value="KAK1925347.1"/>
    <property type="molecule type" value="Genomic_DNA"/>
</dbReference>
<dbReference type="Gene3D" id="3.30.40.10">
    <property type="entry name" value="Zinc/RING finger domain, C3HC4 (zinc finger)"/>
    <property type="match status" value="2"/>
</dbReference>
<keyword evidence="3" id="KW-0862">Zinc</keyword>
<name>A0AAD9FSP4_PAPLA</name>
<dbReference type="PIRSF" id="PIRSF023577">
    <property type="entry name" value="ENOS_interacting"/>
    <property type="match status" value="1"/>
</dbReference>
<dbReference type="GO" id="GO:0061630">
    <property type="term" value="F:ubiquitin protein ligase activity"/>
    <property type="evidence" value="ECO:0007669"/>
    <property type="project" value="InterPro"/>
</dbReference>
<protein>
    <recommendedName>
        <fullName evidence="8">RING-type domain-containing protein</fullName>
    </recommendedName>
</protein>
<gene>
    <name evidence="6" type="ORF">DB88DRAFT_483655</name>
</gene>
<dbReference type="PANTHER" id="PTHR13063:SF10">
    <property type="entry name" value="NITRIC OXIDE SYNTHASE-INTERACTING PROTEIN"/>
    <property type="match status" value="1"/>
</dbReference>
<evidence type="ECO:0000313" key="7">
    <source>
        <dbReference type="Proteomes" id="UP001182556"/>
    </source>
</evidence>
<feature type="region of interest" description="Disordered" evidence="5">
    <location>
        <begin position="122"/>
        <end position="145"/>
    </location>
</feature>
<accession>A0AAD9FSP4</accession>
<evidence type="ECO:0008006" key="8">
    <source>
        <dbReference type="Google" id="ProtNLM"/>
    </source>
</evidence>
<dbReference type="PROSITE" id="PS00518">
    <property type="entry name" value="ZF_RING_1"/>
    <property type="match status" value="1"/>
</dbReference>